<keyword evidence="3" id="KW-0732">Signal</keyword>
<dbReference type="SUPFAM" id="SSF52151">
    <property type="entry name" value="FabD/lysophospholipase-like"/>
    <property type="match status" value="1"/>
</dbReference>
<keyword evidence="6 9" id="KW-0443">Lipid metabolism</keyword>
<evidence type="ECO:0000256" key="10">
    <source>
        <dbReference type="RuleBase" id="RU362103"/>
    </source>
</evidence>
<dbReference type="AlphaFoldDB" id="A0A2T3A1W6"/>
<dbReference type="PANTHER" id="PTHR10728:SF33">
    <property type="entry name" value="LYSOPHOSPHOLIPASE 1-RELATED"/>
    <property type="match status" value="1"/>
</dbReference>
<dbReference type="Pfam" id="PF01735">
    <property type="entry name" value="PLA2_B"/>
    <property type="match status" value="1"/>
</dbReference>
<evidence type="ECO:0000256" key="4">
    <source>
        <dbReference type="ARBA" id="ARBA00022801"/>
    </source>
</evidence>
<dbReference type="FunCoup" id="A0A2T3A1W6">
    <property type="interactions" value="75"/>
</dbReference>
<sequence>MSPDRITAALLVAATAHSGLVSASTLHNNPRASHDLDLRALPDSPSGGYAPKVVTCPSTAPTVRSAASGLSQNETAFLNRRRAATLQPMADFISRTNISGFDAQSYINSYASNVSALPNIAIAVSGGGYRALMNGAGFLAAADNRTAGSTDDGGIGGLLQASTYVAGLSGGGWLVGSIYNNNFSSVEAIMANTGIWQFQNSIFEGPDDGVIGVLDTAEYWDNVYDQVGEKSDAGFDTTITDYWGRALSYQLINAPDGGPAYTWSSIGLDADLIAGNIPMPFLVADGRNPGEQIVSLNATNYELGPWEMGTWDPTVYGFVPMQYVGSNFSDGSITSGGSCVEGFDQSGFVMGTSSTLFNQFLLTNLSTVANVPSVVVNALDDLLKAISENEEDIALWVPNSFNGYNPTGNSPVANTTQLSLVDGGEDLQNIPLNPLQQPERAVDVIFAVDSSADTTYNWPNGTALRATYDRSQSAIANNTLFPPVPDANTFINLGLNARPAFFGCDVSNFTLAAGQAIPPLVVYMPNAPYTAFSNVSTFDPSYSLDQRNSIITNGLNAATQGNATLDADWPACVACAALSRSLTRTGTTVPSTCTTCFTRYCWNGTLDTTDNGAYEPEAIIGNVSATSDSSSRGTMSGLEAERQMMAVKVMVGFVAVFAFSGLMA</sequence>
<protein>
    <recommendedName>
        <fullName evidence="2 10">Lysophospholipase</fullName>
        <ecNumber evidence="2 10">3.1.1.5</ecNumber>
    </recommendedName>
</protein>
<evidence type="ECO:0000256" key="6">
    <source>
        <dbReference type="ARBA" id="ARBA00023098"/>
    </source>
</evidence>
<accession>A0A2T3A1W6</accession>
<evidence type="ECO:0000256" key="5">
    <source>
        <dbReference type="ARBA" id="ARBA00022963"/>
    </source>
</evidence>
<evidence type="ECO:0000313" key="13">
    <source>
        <dbReference type="Proteomes" id="UP000241462"/>
    </source>
</evidence>
<dbReference type="PROSITE" id="PS51210">
    <property type="entry name" value="PLA2C"/>
    <property type="match status" value="1"/>
</dbReference>
<dbReference type="InParanoid" id="A0A2T3A1W6"/>
<dbReference type="GO" id="GO:0005783">
    <property type="term" value="C:endoplasmic reticulum"/>
    <property type="evidence" value="ECO:0007669"/>
    <property type="project" value="TreeGrafter"/>
</dbReference>
<keyword evidence="7" id="KW-0325">Glycoprotein</keyword>
<dbReference type="SMART" id="SM00022">
    <property type="entry name" value="PLAc"/>
    <property type="match status" value="1"/>
</dbReference>
<evidence type="ECO:0000256" key="1">
    <source>
        <dbReference type="ARBA" id="ARBA00008780"/>
    </source>
</evidence>
<dbReference type="Proteomes" id="UP000241462">
    <property type="component" value="Unassembled WGS sequence"/>
</dbReference>
<evidence type="ECO:0000259" key="11">
    <source>
        <dbReference type="PROSITE" id="PS51210"/>
    </source>
</evidence>
<dbReference type="GO" id="GO:0046475">
    <property type="term" value="P:glycerophospholipid catabolic process"/>
    <property type="evidence" value="ECO:0007669"/>
    <property type="project" value="TreeGrafter"/>
</dbReference>
<evidence type="ECO:0000256" key="8">
    <source>
        <dbReference type="ARBA" id="ARBA00049531"/>
    </source>
</evidence>
<comment type="similarity">
    <text evidence="1 10">Belongs to the lysophospholipase family.</text>
</comment>
<reference evidence="12 13" key="1">
    <citation type="journal article" date="2018" name="Mycol. Prog.">
        <title>Coniella lustricola, a new species from submerged detritus.</title>
        <authorList>
            <person name="Raudabaugh D.B."/>
            <person name="Iturriaga T."/>
            <person name="Carver A."/>
            <person name="Mondo S."/>
            <person name="Pangilinan J."/>
            <person name="Lipzen A."/>
            <person name="He G."/>
            <person name="Amirebrahimi M."/>
            <person name="Grigoriev I.V."/>
            <person name="Miller A.N."/>
        </authorList>
    </citation>
    <scope>NUCLEOTIDE SEQUENCE [LARGE SCALE GENOMIC DNA]</scope>
    <source>
        <strain evidence="12 13">B22-T-1</strain>
    </source>
</reference>
<feature type="domain" description="PLA2c" evidence="11">
    <location>
        <begin position="55"/>
        <end position="607"/>
    </location>
</feature>
<evidence type="ECO:0000313" key="12">
    <source>
        <dbReference type="EMBL" id="PSR81386.1"/>
    </source>
</evidence>
<evidence type="ECO:0000256" key="9">
    <source>
        <dbReference type="PROSITE-ProRule" id="PRU00555"/>
    </source>
</evidence>
<keyword evidence="5 9" id="KW-0442">Lipid degradation</keyword>
<dbReference type="EMBL" id="KZ678504">
    <property type="protein sequence ID" value="PSR81386.1"/>
    <property type="molecule type" value="Genomic_DNA"/>
</dbReference>
<keyword evidence="4 9" id="KW-0378">Hydrolase</keyword>
<dbReference type="GO" id="GO:0004623">
    <property type="term" value="F:phospholipase A2 activity"/>
    <property type="evidence" value="ECO:0007669"/>
    <property type="project" value="TreeGrafter"/>
</dbReference>
<evidence type="ECO:0000256" key="7">
    <source>
        <dbReference type="ARBA" id="ARBA00023180"/>
    </source>
</evidence>
<proteinExistence type="inferred from homology"/>
<dbReference type="PANTHER" id="PTHR10728">
    <property type="entry name" value="CYTOSOLIC PHOSPHOLIPASE A2"/>
    <property type="match status" value="1"/>
</dbReference>
<dbReference type="OrthoDB" id="4084751at2759"/>
<keyword evidence="13" id="KW-1185">Reference proteome</keyword>
<gene>
    <name evidence="12" type="ORF">BD289DRAFT_41580</name>
</gene>
<dbReference type="EC" id="3.1.1.5" evidence="2 10"/>
<dbReference type="GO" id="GO:0004622">
    <property type="term" value="F:phosphatidylcholine lysophospholipase activity"/>
    <property type="evidence" value="ECO:0007669"/>
    <property type="project" value="UniProtKB-EC"/>
</dbReference>
<dbReference type="InterPro" id="IPR016035">
    <property type="entry name" value="Acyl_Trfase/lysoPLipase"/>
</dbReference>
<dbReference type="STRING" id="2025994.A0A2T3A1W6"/>
<dbReference type="Gene3D" id="3.40.1090.10">
    <property type="entry name" value="Cytosolic phospholipase A2 catalytic domain"/>
    <property type="match status" value="1"/>
</dbReference>
<name>A0A2T3A1W6_9PEZI</name>
<dbReference type="InterPro" id="IPR002642">
    <property type="entry name" value="LysoPLipase_cat_dom"/>
</dbReference>
<evidence type="ECO:0000256" key="3">
    <source>
        <dbReference type="ARBA" id="ARBA00022729"/>
    </source>
</evidence>
<dbReference type="GO" id="GO:0005829">
    <property type="term" value="C:cytosol"/>
    <property type="evidence" value="ECO:0007669"/>
    <property type="project" value="TreeGrafter"/>
</dbReference>
<dbReference type="FunFam" id="3.40.1090.10:FF:000010">
    <property type="entry name" value="Lysophospholipase"/>
    <property type="match status" value="1"/>
</dbReference>
<evidence type="ECO:0000256" key="2">
    <source>
        <dbReference type="ARBA" id="ARBA00013274"/>
    </source>
</evidence>
<organism evidence="12 13">
    <name type="scientific">Coniella lustricola</name>
    <dbReference type="NCBI Taxonomy" id="2025994"/>
    <lineage>
        <taxon>Eukaryota</taxon>
        <taxon>Fungi</taxon>
        <taxon>Dikarya</taxon>
        <taxon>Ascomycota</taxon>
        <taxon>Pezizomycotina</taxon>
        <taxon>Sordariomycetes</taxon>
        <taxon>Sordariomycetidae</taxon>
        <taxon>Diaporthales</taxon>
        <taxon>Schizoparmaceae</taxon>
        <taxon>Coniella</taxon>
    </lineage>
</organism>
<comment type="catalytic activity">
    <reaction evidence="8 10">
        <text>a 1-acyl-sn-glycero-3-phosphocholine + H2O = sn-glycerol 3-phosphocholine + a fatty acid + H(+)</text>
        <dbReference type="Rhea" id="RHEA:15177"/>
        <dbReference type="ChEBI" id="CHEBI:15377"/>
        <dbReference type="ChEBI" id="CHEBI:15378"/>
        <dbReference type="ChEBI" id="CHEBI:16870"/>
        <dbReference type="ChEBI" id="CHEBI:28868"/>
        <dbReference type="ChEBI" id="CHEBI:58168"/>
        <dbReference type="EC" id="3.1.1.5"/>
    </reaction>
</comment>